<evidence type="ECO:0000313" key="2">
    <source>
        <dbReference type="Proteomes" id="UP000789508"/>
    </source>
</evidence>
<reference evidence="1" key="1">
    <citation type="submission" date="2021-06" db="EMBL/GenBank/DDBJ databases">
        <authorList>
            <person name="Kallberg Y."/>
            <person name="Tangrot J."/>
            <person name="Rosling A."/>
        </authorList>
    </citation>
    <scope>NUCLEOTIDE SEQUENCE</scope>
    <source>
        <strain evidence="1">FL130A</strain>
    </source>
</reference>
<dbReference type="OrthoDB" id="10516558at2759"/>
<sequence>SFTIISKESFSDLSNEDFAPNSLALETDDFFLILSNESFTSNAPDEVLKNGFRNKVDSDGSSNKNKQFENLVEDLFVLFHKQFDKLEDKIKLGTSLKTHYDKNAQLHAEFRSYLQDLQDNNKYKTFLGFLYHNGIILEQDHLMAYKLYNECAHNEDSRAQCLLGHTVNS</sequence>
<keyword evidence="2" id="KW-1185">Reference proteome</keyword>
<dbReference type="AlphaFoldDB" id="A0A9N9FYK9"/>
<dbReference type="Proteomes" id="UP000789508">
    <property type="component" value="Unassembled WGS sequence"/>
</dbReference>
<feature type="non-terminal residue" evidence="1">
    <location>
        <position position="1"/>
    </location>
</feature>
<dbReference type="Gene3D" id="1.25.40.10">
    <property type="entry name" value="Tetratricopeptide repeat domain"/>
    <property type="match status" value="1"/>
</dbReference>
<proteinExistence type="predicted"/>
<protein>
    <submittedName>
        <fullName evidence="1">1508_t:CDS:1</fullName>
    </submittedName>
</protein>
<name>A0A9N9FYK9_9GLOM</name>
<gene>
    <name evidence="1" type="ORF">ALEPTO_LOCUS6539</name>
</gene>
<dbReference type="SUPFAM" id="SSF81901">
    <property type="entry name" value="HCP-like"/>
    <property type="match status" value="1"/>
</dbReference>
<comment type="caution">
    <text evidence="1">The sequence shown here is derived from an EMBL/GenBank/DDBJ whole genome shotgun (WGS) entry which is preliminary data.</text>
</comment>
<organism evidence="1 2">
    <name type="scientific">Ambispora leptoticha</name>
    <dbReference type="NCBI Taxonomy" id="144679"/>
    <lineage>
        <taxon>Eukaryota</taxon>
        <taxon>Fungi</taxon>
        <taxon>Fungi incertae sedis</taxon>
        <taxon>Mucoromycota</taxon>
        <taxon>Glomeromycotina</taxon>
        <taxon>Glomeromycetes</taxon>
        <taxon>Archaeosporales</taxon>
        <taxon>Ambisporaceae</taxon>
        <taxon>Ambispora</taxon>
    </lineage>
</organism>
<dbReference type="EMBL" id="CAJVPS010002307">
    <property type="protein sequence ID" value="CAG8565058.1"/>
    <property type="molecule type" value="Genomic_DNA"/>
</dbReference>
<accession>A0A9N9FYK9</accession>
<dbReference type="InterPro" id="IPR011990">
    <property type="entry name" value="TPR-like_helical_dom_sf"/>
</dbReference>
<evidence type="ECO:0000313" key="1">
    <source>
        <dbReference type="EMBL" id="CAG8565058.1"/>
    </source>
</evidence>